<evidence type="ECO:0000256" key="3">
    <source>
        <dbReference type="ARBA" id="ARBA00022448"/>
    </source>
</evidence>
<dbReference type="Pfam" id="PF13954">
    <property type="entry name" value="PapC_N"/>
    <property type="match status" value="1"/>
</dbReference>
<accession>A0AAW3MR38</accession>
<evidence type="ECO:0000256" key="7">
    <source>
        <dbReference type="ARBA" id="ARBA00023136"/>
    </source>
</evidence>
<sequence>MVHAAVLAAWHVTAHALDATETTAAEATQAVQTSAFDPDALRARGIDPALAAYFSQAPRFAPGIQRVTLFVNDERRGAVAARFNDAGTLCFDRALVERAGLVVPGTLARRVPAAADGDACYDYREAFPQTVIELDPGAGAVRLVAPAEAVAADSQPVGQYASGGVGGIVNYNVVTTGGVGQGASGDYLLGDGELGFNAGDWIVRSRNSVTRDSGKVRLDSLYTYAQKTFAETGAMLQAGEINVNGGLFPVPSIIGAQFFPDSALVPVAAGPSFQGIAERPARIELRQLGALVYATVVPAGPFTLKNLPLSNPSADLEITMIETDGGATRRYTVPAASLVPGQRAPLGLAVAVGKVRRQSGGGEAPLVATVSKGWAVGTRYRVAGGALVSPGYQAVATSVDATILRGASTNVTAIASNAQNERARGVSVAASVGGQLTERLSGSISATQQTQQYRTLSDTTGGFSFDGGAPVARFRSQYTASAAWSSPMLGGFALSYSYGSNFHGPSTQYATLGWNRMFGRVTASVNLQRDIGRRAGTGGGMRMYATLSVPIGRATVQGFGSNSGGQMRFGTSVAQTVNDYVSYNARAETNPNADGPNLSAGLSVLPRYTQASFSYAQSGWRSGSYMARVQGGIAATREGVTFSPYEIGDTFGVVTTGNLSGVRISTPQGTVWTDRRGRAVVPQLPAYQRSRIEVSTKSLPRNADLANGIEFLDAGRGSVNFVGFGVVKTRRVLLRVTMADGSPIATSLPVLDATGQYVATSVGDGVVFLDQAPVAPLSVKLGDGGVCRLSYTLPEHEDASRPFDSANATCVS</sequence>
<evidence type="ECO:0000313" key="10">
    <source>
        <dbReference type="EMBL" id="KVP89336.1"/>
    </source>
</evidence>
<comment type="caution">
    <text evidence="10">The sequence shown here is derived from an EMBL/GenBank/DDBJ whole genome shotgun (WGS) entry which is preliminary data.</text>
</comment>
<name>A0AAW3MR38_9BURK</name>
<keyword evidence="6" id="KW-0732">Signal</keyword>
<dbReference type="InterPro" id="IPR037224">
    <property type="entry name" value="PapC_N_sf"/>
</dbReference>
<comment type="similarity">
    <text evidence="2">Belongs to the fimbrial export usher family.</text>
</comment>
<dbReference type="PANTHER" id="PTHR30451">
    <property type="entry name" value="OUTER MEMBRANE USHER PROTEIN"/>
    <property type="match status" value="1"/>
</dbReference>
<keyword evidence="8" id="KW-0998">Cell outer membrane</keyword>
<dbReference type="GO" id="GO:0009297">
    <property type="term" value="P:pilus assembly"/>
    <property type="evidence" value="ECO:0007669"/>
    <property type="project" value="InterPro"/>
</dbReference>
<evidence type="ECO:0000259" key="9">
    <source>
        <dbReference type="Pfam" id="PF13954"/>
    </source>
</evidence>
<dbReference type="Gene3D" id="2.60.40.2070">
    <property type="match status" value="1"/>
</dbReference>
<dbReference type="Proteomes" id="UP000056453">
    <property type="component" value="Unassembled WGS sequence"/>
</dbReference>
<dbReference type="GO" id="GO:0009279">
    <property type="term" value="C:cell outer membrane"/>
    <property type="evidence" value="ECO:0007669"/>
    <property type="project" value="UniProtKB-SubCell"/>
</dbReference>
<keyword evidence="11" id="KW-1185">Reference proteome</keyword>
<keyword evidence="7" id="KW-0472">Membrane</keyword>
<dbReference type="EMBL" id="LPBJ01000095">
    <property type="protein sequence ID" value="KVP89336.1"/>
    <property type="molecule type" value="Genomic_DNA"/>
</dbReference>
<gene>
    <name evidence="10" type="ORF">WJ96_20275</name>
</gene>
<dbReference type="RefSeq" id="WP_059956597.1">
    <property type="nucleotide sequence ID" value="NZ_LPBJ01000095.1"/>
</dbReference>
<dbReference type="GO" id="GO:0015473">
    <property type="term" value="F:fimbrial usher porin activity"/>
    <property type="evidence" value="ECO:0007669"/>
    <property type="project" value="InterPro"/>
</dbReference>
<dbReference type="AlphaFoldDB" id="A0AAW3MR38"/>
<proteinExistence type="inferred from homology"/>
<comment type="subcellular location">
    <subcellularLocation>
        <location evidence="1">Cell outer membrane</location>
        <topology evidence="1">Multi-pass membrane protein</topology>
    </subcellularLocation>
</comment>
<dbReference type="Gene3D" id="2.60.40.3110">
    <property type="match status" value="1"/>
</dbReference>
<dbReference type="InterPro" id="IPR042186">
    <property type="entry name" value="FimD_plug_dom"/>
</dbReference>
<evidence type="ECO:0000313" key="11">
    <source>
        <dbReference type="Proteomes" id="UP000056453"/>
    </source>
</evidence>
<dbReference type="SUPFAM" id="SSF141729">
    <property type="entry name" value="FimD N-terminal domain-like"/>
    <property type="match status" value="1"/>
</dbReference>
<keyword evidence="3" id="KW-0813">Transport</keyword>
<protein>
    <recommendedName>
        <fullName evidence="9">PapC N-terminal domain-containing protein</fullName>
    </recommendedName>
</protein>
<keyword evidence="4" id="KW-1134">Transmembrane beta strand</keyword>
<dbReference type="InterPro" id="IPR025885">
    <property type="entry name" value="PapC_N"/>
</dbReference>
<evidence type="ECO:0000256" key="4">
    <source>
        <dbReference type="ARBA" id="ARBA00022452"/>
    </source>
</evidence>
<evidence type="ECO:0000256" key="2">
    <source>
        <dbReference type="ARBA" id="ARBA00008064"/>
    </source>
</evidence>
<dbReference type="Gene3D" id="3.10.20.410">
    <property type="match status" value="1"/>
</dbReference>
<dbReference type="Pfam" id="PF00577">
    <property type="entry name" value="Usher"/>
    <property type="match status" value="1"/>
</dbReference>
<dbReference type="Gene3D" id="2.60.40.2610">
    <property type="entry name" value="Outer membrane usher protein FimD, plug domain"/>
    <property type="match status" value="1"/>
</dbReference>
<evidence type="ECO:0000256" key="5">
    <source>
        <dbReference type="ARBA" id="ARBA00022692"/>
    </source>
</evidence>
<organism evidence="10 11">
    <name type="scientific">Burkholderia ubonensis</name>
    <dbReference type="NCBI Taxonomy" id="101571"/>
    <lineage>
        <taxon>Bacteria</taxon>
        <taxon>Pseudomonadati</taxon>
        <taxon>Pseudomonadota</taxon>
        <taxon>Betaproteobacteria</taxon>
        <taxon>Burkholderiales</taxon>
        <taxon>Burkholderiaceae</taxon>
        <taxon>Burkholderia</taxon>
        <taxon>Burkholderia cepacia complex</taxon>
    </lineage>
</organism>
<evidence type="ECO:0000256" key="1">
    <source>
        <dbReference type="ARBA" id="ARBA00004571"/>
    </source>
</evidence>
<feature type="domain" description="PapC N-terminal" evidence="9">
    <location>
        <begin position="36"/>
        <end position="173"/>
    </location>
</feature>
<evidence type="ECO:0000256" key="8">
    <source>
        <dbReference type="ARBA" id="ARBA00023237"/>
    </source>
</evidence>
<reference evidence="10 11" key="1">
    <citation type="submission" date="2015-11" db="EMBL/GenBank/DDBJ databases">
        <title>Expanding the genomic diversity of Burkholderia species for the development of highly accurate diagnostics.</title>
        <authorList>
            <person name="Sahl J."/>
            <person name="Keim P."/>
            <person name="Wagner D."/>
        </authorList>
    </citation>
    <scope>NUCLEOTIDE SEQUENCE [LARGE SCALE GENOMIC DNA]</scope>
    <source>
        <strain evidence="10 11">MSMB1808WGS</strain>
    </source>
</reference>
<evidence type="ECO:0000256" key="6">
    <source>
        <dbReference type="ARBA" id="ARBA00022729"/>
    </source>
</evidence>
<dbReference type="PANTHER" id="PTHR30451:SF8">
    <property type="entry name" value="FIMBRIAL USHER PROTEIN"/>
    <property type="match status" value="1"/>
</dbReference>
<keyword evidence="5" id="KW-0812">Transmembrane</keyword>
<dbReference type="InterPro" id="IPR000015">
    <property type="entry name" value="Fimb_usher"/>
</dbReference>
<dbReference type="InterPro" id="IPR043142">
    <property type="entry name" value="PapC-like_C_sf"/>
</dbReference>